<evidence type="ECO:0000313" key="4">
    <source>
        <dbReference type="Proteomes" id="UP000661607"/>
    </source>
</evidence>
<name>A0ABR9KRM6_9ACTN</name>
<evidence type="ECO:0000313" key="3">
    <source>
        <dbReference type="EMBL" id="MBE1564691.1"/>
    </source>
</evidence>
<accession>A0ABR9KRM6</accession>
<evidence type="ECO:0008006" key="5">
    <source>
        <dbReference type="Google" id="ProtNLM"/>
    </source>
</evidence>
<sequence>MNPIEELRAARPAHLGDAPVDERTRQSELAYAMAQGAPARRRRNLRPVWGLSLAGAAAAVTAVAVFTAGTGGGTAPRAPARVAQPASPAIKLSAQEVLLVAAANAERAPATSGTYWHTETLGRNLFRAPGGYVMVTEQRDEMWVSKNGQWSRSQYLGAKPATDEDRARWAAAGSPAEIELTVPGKGVGQLVPIAAKKPHTGHHAGKEVFWLGRNVTLADLAALPDDEVGLKGWLLKYYEGKSTESDAPMAEDAWLFQVTAGLITDMPVSAKVRGAAFRMLAALPSVTSVGQVTDSEGRPGTAIAIEHDSKVNNADATGGVLQDRLIIDESTGQALAREGVVVKPGGLQTGLEPGTVSHTVTILEAGWTDTRD</sequence>
<evidence type="ECO:0000256" key="1">
    <source>
        <dbReference type="SAM" id="MobiDB-lite"/>
    </source>
</evidence>
<comment type="caution">
    <text evidence="3">The sequence shown here is derived from an EMBL/GenBank/DDBJ whole genome shotgun (WGS) entry which is preliminary data.</text>
</comment>
<keyword evidence="4" id="KW-1185">Reference proteome</keyword>
<feature type="transmembrane region" description="Helical" evidence="2">
    <location>
        <begin position="48"/>
        <end position="69"/>
    </location>
</feature>
<protein>
    <recommendedName>
        <fullName evidence="5">CU044_5270 family protein</fullName>
    </recommendedName>
</protein>
<dbReference type="RefSeq" id="WP_192779021.1">
    <property type="nucleotide sequence ID" value="NZ_BAAASY010000009.1"/>
</dbReference>
<gene>
    <name evidence="3" type="ORF">H4W81_007470</name>
</gene>
<dbReference type="InterPro" id="IPR047789">
    <property type="entry name" value="CU044_5270-like"/>
</dbReference>
<dbReference type="EMBL" id="JADBEF010000001">
    <property type="protein sequence ID" value="MBE1564691.1"/>
    <property type="molecule type" value="Genomic_DNA"/>
</dbReference>
<proteinExistence type="predicted"/>
<evidence type="ECO:0000256" key="2">
    <source>
        <dbReference type="SAM" id="Phobius"/>
    </source>
</evidence>
<reference evidence="3 4" key="1">
    <citation type="submission" date="2020-10" db="EMBL/GenBank/DDBJ databases">
        <title>Sequencing the genomes of 1000 actinobacteria strains.</title>
        <authorList>
            <person name="Klenk H.-P."/>
        </authorList>
    </citation>
    <scope>NUCLEOTIDE SEQUENCE [LARGE SCALE GENOMIC DNA]</scope>
    <source>
        <strain evidence="3 4">DSM 43748</strain>
    </source>
</reference>
<keyword evidence="2" id="KW-0472">Membrane</keyword>
<dbReference type="Proteomes" id="UP000661607">
    <property type="component" value="Unassembled WGS sequence"/>
</dbReference>
<keyword evidence="2" id="KW-0812">Transmembrane</keyword>
<feature type="region of interest" description="Disordered" evidence="1">
    <location>
        <begin position="1"/>
        <end position="22"/>
    </location>
</feature>
<organism evidence="3 4">
    <name type="scientific">Nonomuraea africana</name>
    <dbReference type="NCBI Taxonomy" id="46171"/>
    <lineage>
        <taxon>Bacteria</taxon>
        <taxon>Bacillati</taxon>
        <taxon>Actinomycetota</taxon>
        <taxon>Actinomycetes</taxon>
        <taxon>Streptosporangiales</taxon>
        <taxon>Streptosporangiaceae</taxon>
        <taxon>Nonomuraea</taxon>
    </lineage>
</organism>
<dbReference type="NCBIfam" id="NF038083">
    <property type="entry name" value="CU044_5270_fam"/>
    <property type="match status" value="1"/>
</dbReference>
<keyword evidence="2" id="KW-1133">Transmembrane helix</keyword>